<keyword evidence="2" id="KW-1185">Reference proteome</keyword>
<proteinExistence type="predicted"/>
<accession>A0A9W7TIV1</accession>
<gene>
    <name evidence="1" type="ORF">IRJ41_007116</name>
</gene>
<organism evidence="1 2">
    <name type="scientific">Triplophysa rosa</name>
    <name type="common">Cave loach</name>
    <dbReference type="NCBI Taxonomy" id="992332"/>
    <lineage>
        <taxon>Eukaryota</taxon>
        <taxon>Metazoa</taxon>
        <taxon>Chordata</taxon>
        <taxon>Craniata</taxon>
        <taxon>Vertebrata</taxon>
        <taxon>Euteleostomi</taxon>
        <taxon>Actinopterygii</taxon>
        <taxon>Neopterygii</taxon>
        <taxon>Teleostei</taxon>
        <taxon>Ostariophysi</taxon>
        <taxon>Cypriniformes</taxon>
        <taxon>Nemacheilidae</taxon>
        <taxon>Triplophysa</taxon>
    </lineage>
</organism>
<comment type="caution">
    <text evidence="1">The sequence shown here is derived from an EMBL/GenBank/DDBJ whole genome shotgun (WGS) entry which is preliminary data.</text>
</comment>
<dbReference type="AlphaFoldDB" id="A0A9W7TIV1"/>
<dbReference type="PANTHER" id="PTHR11505">
    <property type="entry name" value="L1 TRANSPOSABLE ELEMENT-RELATED"/>
    <property type="match status" value="1"/>
</dbReference>
<evidence type="ECO:0000313" key="2">
    <source>
        <dbReference type="Proteomes" id="UP001059041"/>
    </source>
</evidence>
<dbReference type="Gene3D" id="3.30.70.1820">
    <property type="entry name" value="L1 transposable element, RRM domain"/>
    <property type="match status" value="1"/>
</dbReference>
<dbReference type="Gene3D" id="3.30.250.20">
    <property type="entry name" value="L1 transposable element, C-terminal domain"/>
    <property type="match status" value="1"/>
</dbReference>
<evidence type="ECO:0008006" key="3">
    <source>
        <dbReference type="Google" id="ProtNLM"/>
    </source>
</evidence>
<dbReference type="Proteomes" id="UP001059041">
    <property type="component" value="Linkage Group LG15"/>
</dbReference>
<dbReference type="EMBL" id="JAFHDT010000015">
    <property type="protein sequence ID" value="KAI7799603.1"/>
    <property type="molecule type" value="Genomic_DNA"/>
</dbReference>
<dbReference type="InterPro" id="IPR004244">
    <property type="entry name" value="Transposase_22"/>
</dbReference>
<evidence type="ECO:0000313" key="1">
    <source>
        <dbReference type="EMBL" id="KAI7799603.1"/>
    </source>
</evidence>
<reference evidence="1" key="1">
    <citation type="submission" date="2021-02" db="EMBL/GenBank/DDBJ databases">
        <title>Comparative genomics reveals that relaxation of natural selection precedes convergent phenotypic evolution of cavefish.</title>
        <authorList>
            <person name="Peng Z."/>
        </authorList>
    </citation>
    <scope>NUCLEOTIDE SEQUENCE</scope>
    <source>
        <tissue evidence="1">Muscle</tissue>
    </source>
</reference>
<name>A0A9W7TIV1_TRIRA</name>
<protein>
    <recommendedName>
        <fullName evidence="3">Transposase element L1Md-A101/L1Md-A102/L1Md-A2</fullName>
    </recommendedName>
</protein>
<sequence length="252" mass="28194">MGGGALWSSVVDRRVSHRFHSQVYKKYFNGLKSALIEIKGLSETLNTAPGLKVLPMPPKKLPQGAKPSQLQATRNVVMAEQATVSGTEEATRTIEHSLSTLNGRFDKLEATLQAIQATQLALNFSVPPVIDRAHRVPQPKPPEGGKSRALIARVHFFQDKERILRLRQGRQLEYRGCRVLVFPDYTAEVIEQRQSFSEVMRSLRELKVGHALRFPARLSITHNGITKIFTSQTEAKLYVSKELRQDGGTGQD</sequence>
<dbReference type="InterPro" id="IPR042566">
    <property type="entry name" value="L1_C"/>
</dbReference>